<keyword evidence="13" id="KW-1185">Reference proteome</keyword>
<feature type="transmembrane region" description="Helical" evidence="10">
    <location>
        <begin position="235"/>
        <end position="251"/>
    </location>
</feature>
<dbReference type="GO" id="GO:0016627">
    <property type="term" value="F:oxidoreductase activity, acting on the CH-CH group of donors"/>
    <property type="evidence" value="ECO:0007669"/>
    <property type="project" value="InterPro"/>
</dbReference>
<evidence type="ECO:0000259" key="11">
    <source>
        <dbReference type="Pfam" id="PF02544"/>
    </source>
</evidence>
<comment type="similarity">
    <text evidence="2">Belongs to the steroid 5-alpha reductase family.</text>
</comment>
<feature type="transmembrane region" description="Helical" evidence="10">
    <location>
        <begin position="72"/>
        <end position="93"/>
    </location>
</feature>
<dbReference type="PANTHER" id="PTHR10556:SF28">
    <property type="entry name" value="VERY-LONG-CHAIN ENOYL-COA REDUCTASE"/>
    <property type="match status" value="1"/>
</dbReference>
<organism evidence="12">
    <name type="scientific">Blastocystis hominis</name>
    <dbReference type="NCBI Taxonomy" id="12968"/>
    <lineage>
        <taxon>Eukaryota</taxon>
        <taxon>Sar</taxon>
        <taxon>Stramenopiles</taxon>
        <taxon>Bigyra</taxon>
        <taxon>Opalozoa</taxon>
        <taxon>Opalinata</taxon>
        <taxon>Blastocystidae</taxon>
        <taxon>Blastocystis</taxon>
    </lineage>
</organism>
<dbReference type="InterPro" id="IPR039357">
    <property type="entry name" value="SRD5A/TECR"/>
</dbReference>
<dbReference type="GO" id="GO:0005789">
    <property type="term" value="C:endoplasmic reticulum membrane"/>
    <property type="evidence" value="ECO:0007669"/>
    <property type="project" value="UniProtKB-SubCell"/>
</dbReference>
<reference evidence="12" key="1">
    <citation type="submission" date="2010-02" db="EMBL/GenBank/DDBJ databases">
        <title>Sequencing and annotation of the Blastocystis hominis genome.</title>
        <authorList>
            <person name="Wincker P."/>
        </authorList>
    </citation>
    <scope>NUCLEOTIDE SEQUENCE</scope>
    <source>
        <strain evidence="12">Singapore isolate B</strain>
    </source>
</reference>
<dbReference type="OMA" id="ATMPIFN"/>
<protein>
    <recommendedName>
        <fullName evidence="11">3-oxo-5-alpha-steroid 4-dehydrogenase C-terminal domain-containing protein</fullName>
    </recommendedName>
</protein>
<accession>D8M4P4</accession>
<evidence type="ECO:0000256" key="4">
    <source>
        <dbReference type="ARBA" id="ARBA00022692"/>
    </source>
</evidence>
<evidence type="ECO:0000256" key="1">
    <source>
        <dbReference type="ARBA" id="ARBA00004477"/>
    </source>
</evidence>
<dbReference type="SUPFAM" id="SSF54236">
    <property type="entry name" value="Ubiquitin-like"/>
    <property type="match status" value="1"/>
</dbReference>
<dbReference type="Gene3D" id="1.20.120.1630">
    <property type="match status" value="1"/>
</dbReference>
<keyword evidence="4 10" id="KW-0812">Transmembrane</keyword>
<evidence type="ECO:0000313" key="13">
    <source>
        <dbReference type="Proteomes" id="UP000008312"/>
    </source>
</evidence>
<evidence type="ECO:0000256" key="5">
    <source>
        <dbReference type="ARBA" id="ARBA00022857"/>
    </source>
</evidence>
<dbReference type="OrthoDB" id="540503at2759"/>
<dbReference type="InParanoid" id="D8M4P4"/>
<evidence type="ECO:0000256" key="7">
    <source>
        <dbReference type="ARBA" id="ARBA00023002"/>
    </source>
</evidence>
<evidence type="ECO:0000313" key="12">
    <source>
        <dbReference type="EMBL" id="CBK23033.2"/>
    </source>
</evidence>
<feature type="transmembrane region" description="Helical" evidence="10">
    <location>
        <begin position="164"/>
        <end position="186"/>
    </location>
</feature>
<dbReference type="InterPro" id="IPR029071">
    <property type="entry name" value="Ubiquitin-like_domsf"/>
</dbReference>
<proteinExistence type="inferred from homology"/>
<keyword evidence="6 10" id="KW-1133">Transmembrane helix</keyword>
<evidence type="ECO:0000256" key="2">
    <source>
        <dbReference type="ARBA" id="ARBA00007742"/>
    </source>
</evidence>
<dbReference type="RefSeq" id="XP_012897081.1">
    <property type="nucleotide sequence ID" value="XM_013041627.1"/>
</dbReference>
<evidence type="ECO:0000256" key="6">
    <source>
        <dbReference type="ARBA" id="ARBA00022989"/>
    </source>
</evidence>
<gene>
    <name evidence="12" type="ORF">GSBLH_T00002976001</name>
</gene>
<dbReference type="Pfam" id="PF02544">
    <property type="entry name" value="Steroid_dh"/>
    <property type="match status" value="1"/>
</dbReference>
<evidence type="ECO:0000256" key="9">
    <source>
        <dbReference type="ARBA" id="ARBA00023136"/>
    </source>
</evidence>
<name>D8M4P4_BLAHO</name>
<feature type="transmembrane region" description="Helical" evidence="10">
    <location>
        <begin position="140"/>
        <end position="158"/>
    </location>
</feature>
<dbReference type="GO" id="GO:0042761">
    <property type="term" value="P:very long-chain fatty acid biosynthetic process"/>
    <property type="evidence" value="ECO:0007669"/>
    <property type="project" value="TreeGrafter"/>
</dbReference>
<dbReference type="PANTHER" id="PTHR10556">
    <property type="entry name" value="3-OXO-5-ALPHA-STEROID 4-DEHYDROGENASE"/>
    <property type="match status" value="1"/>
</dbReference>
<keyword evidence="8" id="KW-0443">Lipid metabolism</keyword>
<keyword evidence="7" id="KW-0560">Oxidoreductase</keyword>
<evidence type="ECO:0000256" key="3">
    <source>
        <dbReference type="ARBA" id="ARBA00022516"/>
    </source>
</evidence>
<dbReference type="GeneID" id="24920103"/>
<keyword evidence="5" id="KW-0521">NADP</keyword>
<keyword evidence="9 10" id="KW-0472">Membrane</keyword>
<sequence length="278" mass="32216">MTVSELKDRIESELHLIKVRQALKIMITEKEPLRLTDDKKTLADYNVKMDAHIILRDIGPQIGYRDVFVFEYAGPLVIMLILGMQPSFIYGSAPKHMTEQARLAVIAWVLHYAKRLFETFFVHKFSHGTMPITNLYKNCTYYWGYALFVGYTLCHPLYTPVSSWTIVYGALIAMFICECINGAVHLQFSRMRKADGSQERPIPKGILFQYVSCPNYCAEVCSWICFTVMTRSFPALLFTLTGFLQMYVWAVKKHKGYLKTYGDEYKKLHRKAIIPFLL</sequence>
<dbReference type="EMBL" id="FN668654">
    <property type="protein sequence ID" value="CBK23033.2"/>
    <property type="molecule type" value="Genomic_DNA"/>
</dbReference>
<evidence type="ECO:0000256" key="10">
    <source>
        <dbReference type="SAM" id="Phobius"/>
    </source>
</evidence>
<dbReference type="InterPro" id="IPR001104">
    <property type="entry name" value="3-oxo-5_a-steroid_4-DH_C"/>
</dbReference>
<dbReference type="FunCoup" id="D8M4P4">
    <property type="interactions" value="33"/>
</dbReference>
<evidence type="ECO:0000256" key="8">
    <source>
        <dbReference type="ARBA" id="ARBA00023098"/>
    </source>
</evidence>
<comment type="subcellular location">
    <subcellularLocation>
        <location evidence="1">Endoplasmic reticulum membrane</location>
        <topology evidence="1">Multi-pass membrane protein</topology>
    </subcellularLocation>
</comment>
<keyword evidence="3" id="KW-0444">Lipid biosynthesis</keyword>
<feature type="domain" description="3-oxo-5-alpha-steroid 4-dehydrogenase C-terminal" evidence="11">
    <location>
        <begin position="129"/>
        <end position="278"/>
    </location>
</feature>
<dbReference type="PROSITE" id="PS50244">
    <property type="entry name" value="S5A_REDUCTASE"/>
    <property type="match status" value="1"/>
</dbReference>
<dbReference type="Proteomes" id="UP000008312">
    <property type="component" value="Unassembled WGS sequence"/>
</dbReference>
<dbReference type="AlphaFoldDB" id="D8M4P4"/>